<evidence type="ECO:0000256" key="8">
    <source>
        <dbReference type="RuleBase" id="RU000417"/>
    </source>
</evidence>
<evidence type="ECO:0000256" key="4">
    <source>
        <dbReference type="ARBA" id="ARBA00022747"/>
    </source>
</evidence>
<dbReference type="AlphaFoldDB" id="A0AA40X6H1"/>
<evidence type="ECO:0000256" key="1">
    <source>
        <dbReference type="ARBA" id="ARBA00022603"/>
    </source>
</evidence>
<dbReference type="PROSITE" id="PS51679">
    <property type="entry name" value="SAM_MT_C5"/>
    <property type="match status" value="1"/>
</dbReference>
<dbReference type="GO" id="GO:0032259">
    <property type="term" value="P:methylation"/>
    <property type="evidence" value="ECO:0007669"/>
    <property type="project" value="UniProtKB-KW"/>
</dbReference>
<dbReference type="InterPro" id="IPR001525">
    <property type="entry name" value="C5_MeTfrase"/>
</dbReference>
<evidence type="ECO:0000256" key="7">
    <source>
        <dbReference type="RuleBase" id="RU000416"/>
    </source>
</evidence>
<dbReference type="GO" id="GO:0009307">
    <property type="term" value="P:DNA restriction-modification system"/>
    <property type="evidence" value="ECO:0007669"/>
    <property type="project" value="UniProtKB-KW"/>
</dbReference>
<dbReference type="InterPro" id="IPR029063">
    <property type="entry name" value="SAM-dependent_MTases_sf"/>
</dbReference>
<dbReference type="Gene3D" id="3.90.120.10">
    <property type="entry name" value="DNA Methylase, subunit A, domain 2"/>
    <property type="match status" value="1"/>
</dbReference>
<evidence type="ECO:0000313" key="10">
    <source>
        <dbReference type="Proteomes" id="UP000705283"/>
    </source>
</evidence>
<dbReference type="EC" id="2.1.1.37" evidence="8"/>
<dbReference type="PROSITE" id="PS00094">
    <property type="entry name" value="C5_MTASE_1"/>
    <property type="match status" value="1"/>
</dbReference>
<proteinExistence type="inferred from homology"/>
<gene>
    <name evidence="9" type="ORF">ITX54_20975</name>
</gene>
<comment type="caution">
    <text evidence="9">The sequence shown here is derived from an EMBL/GenBank/DDBJ whole genome shotgun (WGS) entry which is preliminary data.</text>
</comment>
<name>A0AA40X6H1_9GAMM</name>
<evidence type="ECO:0000256" key="2">
    <source>
        <dbReference type="ARBA" id="ARBA00022679"/>
    </source>
</evidence>
<dbReference type="GO" id="GO:0003677">
    <property type="term" value="F:DNA binding"/>
    <property type="evidence" value="ECO:0007669"/>
    <property type="project" value="TreeGrafter"/>
</dbReference>
<evidence type="ECO:0000256" key="3">
    <source>
        <dbReference type="ARBA" id="ARBA00022691"/>
    </source>
</evidence>
<dbReference type="GO" id="GO:0044027">
    <property type="term" value="P:negative regulation of gene expression via chromosomal CpG island methylation"/>
    <property type="evidence" value="ECO:0007669"/>
    <property type="project" value="TreeGrafter"/>
</dbReference>
<dbReference type="InterPro" id="IPR050390">
    <property type="entry name" value="C5-Methyltransferase"/>
</dbReference>
<keyword evidence="2 6" id="KW-0808">Transferase</keyword>
<evidence type="ECO:0000256" key="5">
    <source>
        <dbReference type="ARBA" id="ARBA00047422"/>
    </source>
</evidence>
<evidence type="ECO:0000313" key="9">
    <source>
        <dbReference type="EMBL" id="MBF6639137.1"/>
    </source>
</evidence>
<feature type="active site" evidence="6">
    <location>
        <position position="85"/>
    </location>
</feature>
<dbReference type="Proteomes" id="UP000705283">
    <property type="component" value="Unassembled WGS sequence"/>
</dbReference>
<organism evidence="9 10">
    <name type="scientific">Rouxiella silvae</name>
    <dbReference type="NCBI Taxonomy" id="1646373"/>
    <lineage>
        <taxon>Bacteria</taxon>
        <taxon>Pseudomonadati</taxon>
        <taxon>Pseudomonadota</taxon>
        <taxon>Gammaproteobacteria</taxon>
        <taxon>Enterobacterales</taxon>
        <taxon>Yersiniaceae</taxon>
        <taxon>Rouxiella</taxon>
    </lineage>
</organism>
<dbReference type="PANTHER" id="PTHR10629">
    <property type="entry name" value="CYTOSINE-SPECIFIC METHYLTRANSFERASE"/>
    <property type="match status" value="1"/>
</dbReference>
<dbReference type="RefSeq" id="WP_194978718.1">
    <property type="nucleotide sequence ID" value="NZ_JADMKS010000009.1"/>
</dbReference>
<dbReference type="SUPFAM" id="SSF53335">
    <property type="entry name" value="S-adenosyl-L-methionine-dependent methyltransferases"/>
    <property type="match status" value="1"/>
</dbReference>
<dbReference type="Gene3D" id="3.40.50.150">
    <property type="entry name" value="Vaccinia Virus protein VP39"/>
    <property type="match status" value="1"/>
</dbReference>
<sequence length="386" mass="43516">MKAVDLFSGAGGFSLAALDLGIEILAAIELDKDACDTYDKNLIQKRENSIKLLNKDIMTISPNELMGSLKLKERELDLIIGGPPCQGFSSHRIKNAGVNDPRNELLIRYYDFVQIFQPKMFLVENVPGLLWEKHKDYLDNFKKLAANSGYQIIGPLKLNAKDYGVPQNRNRVFILGLRDDILIEGRDWPPSSTHFKDKKPYWINASEIFEKPSSMIFEKIVAVLGLDVAQKLRFKNPRKGDKSDPNDLHMNHADYMIERFNQTPINGSREDVDFRLPCHSNGYVGHKDVYGRIRLSLPGPTITTGCFNPSKGRFLHPWDNHGITVRQAARFQTFPDDYIFSGGIISQGKQVGNAVPVNLGKILLKSCVEIINNNSQRDAKNADEIS</sequence>
<keyword evidence="1 6" id="KW-0489">Methyltransferase</keyword>
<dbReference type="NCBIfam" id="TIGR00675">
    <property type="entry name" value="dcm"/>
    <property type="match status" value="1"/>
</dbReference>
<dbReference type="GO" id="GO:0003886">
    <property type="term" value="F:DNA (cytosine-5-)-methyltransferase activity"/>
    <property type="evidence" value="ECO:0007669"/>
    <property type="project" value="UniProtKB-EC"/>
</dbReference>
<reference evidence="9" key="2">
    <citation type="submission" date="2022-09" db="EMBL/GenBank/DDBJ databases">
        <title>Rouxiella aceris sp. nov., isolated from tree sap and emended description of the genus Rhouxiella.</title>
        <authorList>
            <person name="Kim I.S."/>
        </authorList>
    </citation>
    <scope>NUCLEOTIDE SEQUENCE</scope>
    <source>
        <strain evidence="9">SAP-2</strain>
    </source>
</reference>
<keyword evidence="3 6" id="KW-0949">S-adenosyl-L-methionine</keyword>
<dbReference type="InterPro" id="IPR018117">
    <property type="entry name" value="C5_DNA_meth_AS"/>
</dbReference>
<protein>
    <recommendedName>
        <fullName evidence="8">Cytosine-specific methyltransferase</fullName>
        <ecNumber evidence="8">2.1.1.37</ecNumber>
    </recommendedName>
</protein>
<evidence type="ECO:0000256" key="6">
    <source>
        <dbReference type="PROSITE-ProRule" id="PRU01016"/>
    </source>
</evidence>
<dbReference type="PRINTS" id="PR00105">
    <property type="entry name" value="C5METTRFRASE"/>
</dbReference>
<dbReference type="PANTHER" id="PTHR10629:SF52">
    <property type="entry name" value="DNA (CYTOSINE-5)-METHYLTRANSFERASE 1"/>
    <property type="match status" value="1"/>
</dbReference>
<accession>A0AA40X6H1</accession>
<dbReference type="Pfam" id="PF00145">
    <property type="entry name" value="DNA_methylase"/>
    <property type="match status" value="1"/>
</dbReference>
<comment type="similarity">
    <text evidence="6 7">Belongs to the class I-like SAM-binding methyltransferase superfamily. C5-methyltransferase family.</text>
</comment>
<comment type="catalytic activity">
    <reaction evidence="5 8">
        <text>a 2'-deoxycytidine in DNA + S-adenosyl-L-methionine = a 5-methyl-2'-deoxycytidine in DNA + S-adenosyl-L-homocysteine + H(+)</text>
        <dbReference type="Rhea" id="RHEA:13681"/>
        <dbReference type="Rhea" id="RHEA-COMP:11369"/>
        <dbReference type="Rhea" id="RHEA-COMP:11370"/>
        <dbReference type="ChEBI" id="CHEBI:15378"/>
        <dbReference type="ChEBI" id="CHEBI:57856"/>
        <dbReference type="ChEBI" id="CHEBI:59789"/>
        <dbReference type="ChEBI" id="CHEBI:85452"/>
        <dbReference type="ChEBI" id="CHEBI:85454"/>
        <dbReference type="EC" id="2.1.1.37"/>
    </reaction>
</comment>
<reference evidence="9" key="1">
    <citation type="submission" date="2020-11" db="EMBL/GenBank/DDBJ databases">
        <authorList>
            <person name="Lee S.D."/>
        </authorList>
    </citation>
    <scope>NUCLEOTIDE SEQUENCE</scope>
    <source>
        <strain evidence="9">SAP-2</strain>
    </source>
</reference>
<keyword evidence="4" id="KW-0680">Restriction system</keyword>
<dbReference type="EMBL" id="JADMKS010000009">
    <property type="protein sequence ID" value="MBF6639137.1"/>
    <property type="molecule type" value="Genomic_DNA"/>
</dbReference>